<dbReference type="AlphaFoldDB" id="A0A1M5IHY0"/>
<dbReference type="Proteomes" id="UP000184112">
    <property type="component" value="Unassembled WGS sequence"/>
</dbReference>
<protein>
    <submittedName>
        <fullName evidence="2">Phage portal protein, HK97 family</fullName>
    </submittedName>
</protein>
<dbReference type="Pfam" id="PF04860">
    <property type="entry name" value="Phage_portal"/>
    <property type="match status" value="1"/>
</dbReference>
<name>A0A1M5IHY0_FLAJO</name>
<evidence type="ECO:0000313" key="2">
    <source>
        <dbReference type="EMBL" id="SHG27871.1"/>
    </source>
</evidence>
<dbReference type="EMBL" id="FQWH01000002">
    <property type="protein sequence ID" value="SHG27871.1"/>
    <property type="molecule type" value="Genomic_DNA"/>
</dbReference>
<proteinExistence type="predicted"/>
<dbReference type="InterPro" id="IPR006427">
    <property type="entry name" value="Portal_HK97"/>
</dbReference>
<dbReference type="InterPro" id="IPR006944">
    <property type="entry name" value="Phage/GTA_portal"/>
</dbReference>
<accession>A0A1M5IHY0</accession>
<feature type="region of interest" description="Disordered" evidence="1">
    <location>
        <begin position="371"/>
        <end position="410"/>
    </location>
</feature>
<organism evidence="2 3">
    <name type="scientific">Flavobacterium johnsoniae</name>
    <name type="common">Cytophaga johnsonae</name>
    <dbReference type="NCBI Taxonomy" id="986"/>
    <lineage>
        <taxon>Bacteria</taxon>
        <taxon>Pseudomonadati</taxon>
        <taxon>Bacteroidota</taxon>
        <taxon>Flavobacteriia</taxon>
        <taxon>Flavobacteriales</taxon>
        <taxon>Flavobacteriaceae</taxon>
        <taxon>Flavobacterium</taxon>
    </lineage>
</organism>
<evidence type="ECO:0000256" key="1">
    <source>
        <dbReference type="SAM" id="MobiDB-lite"/>
    </source>
</evidence>
<reference evidence="2 3" key="1">
    <citation type="submission" date="2016-11" db="EMBL/GenBank/DDBJ databases">
        <authorList>
            <person name="Jaros S."/>
            <person name="Januszkiewicz K."/>
            <person name="Wedrychowicz H."/>
        </authorList>
    </citation>
    <scope>NUCLEOTIDE SEQUENCE [LARGE SCALE GENOMIC DNA]</scope>
    <source>
        <strain evidence="2 3">DSM 6792</strain>
    </source>
</reference>
<dbReference type="RefSeq" id="WP_073408416.1">
    <property type="nucleotide sequence ID" value="NZ_FQWH01000002.1"/>
</dbReference>
<feature type="compositionally biased region" description="Polar residues" evidence="1">
    <location>
        <begin position="385"/>
        <end position="401"/>
    </location>
</feature>
<gene>
    <name evidence="2" type="ORF">SAMN05444388_102109</name>
</gene>
<sequence>MSILESAFSRMFSSPQERGVSTLINDFSPYFSYGGIGTSNIKVKESLKLAAVFNAVEQISNDLAKTPFALYQDINGNKERLVNHSADFIVSKQPNYLMTPYTFKKLIGVSLPLRGNCLFEIISYNNGYPESVKYIPWDDVTDVVLSKGEMFYYVNGYSKPLMSSEVLHFKQFSLNGLVGISTITFACMQLNLALKTQEFATVNLDNKGVRQGVVETDKVIKDKPGIVKAWRAAMGEKSADRVVVLDEGMKFNPITITPQELQIIEQQKFNIEDIARWFNIAPHKIKSLEQSTNNNIEQQSLDHVSDTIQPLVTNIEQEFTKKLLSSKERTTCYFKGNINVLLRADIKSRGEYYSKMGTIGVYSRNEIRRKEDENNGPDLLDEYLTPTNTYTEKQIENNLRNSKNEKNPSA</sequence>
<dbReference type="NCBIfam" id="TIGR01537">
    <property type="entry name" value="portal_HK97"/>
    <property type="match status" value="1"/>
</dbReference>
<evidence type="ECO:0000313" key="3">
    <source>
        <dbReference type="Proteomes" id="UP000184112"/>
    </source>
</evidence>